<dbReference type="EMBL" id="JAHYIQ010000002">
    <property type="protein sequence ID" value="KAK1135286.1"/>
    <property type="molecule type" value="Genomic_DNA"/>
</dbReference>
<dbReference type="AlphaFoldDB" id="A0AA40KWB1"/>
<reference evidence="1" key="1">
    <citation type="submission" date="2021-10" db="EMBL/GenBank/DDBJ databases">
        <title>Melipona bicolor Genome sequencing and assembly.</title>
        <authorList>
            <person name="Araujo N.S."/>
            <person name="Arias M.C."/>
        </authorList>
    </citation>
    <scope>NUCLEOTIDE SEQUENCE</scope>
    <source>
        <strain evidence="1">USP_2M_L1-L4_2017</strain>
        <tissue evidence="1">Whole body</tissue>
    </source>
</reference>
<dbReference type="Proteomes" id="UP001177670">
    <property type="component" value="Unassembled WGS sequence"/>
</dbReference>
<proteinExistence type="predicted"/>
<sequence>MSRKSTDQLLAKRKKKILELMSKKETETISTQTSIAAISEVKKIKKSKEVLCSVCRRQSMCQSCLNDQEIHIPQEEIKILRTQDILLAYKPCYIVTKVTEKDENLQLPCLSQIKLKPPAQPSLKEDSVGESRHRICVFLQPDKRIKPQESFNEWSYITDATIMKSCSIKESMSNSSQTITTLLDQQICPASSSYHSTLTSQAANVLQILKNTFCTRENCIISSQQTMKNFSFAENDDVYTKSTCSLCLSTNNISNKINEQKISCMQQTCKTVSKLYLPNTNTSSNCTSRIPMKSDGDGFNIIPIYLSQNTCT</sequence>
<accession>A0AA40KWB1</accession>
<comment type="caution">
    <text evidence="1">The sequence shown here is derived from an EMBL/GenBank/DDBJ whole genome shotgun (WGS) entry which is preliminary data.</text>
</comment>
<gene>
    <name evidence="1" type="ORF">K0M31_008055</name>
</gene>
<protein>
    <submittedName>
        <fullName evidence="1">Uncharacterized protein</fullName>
    </submittedName>
</protein>
<evidence type="ECO:0000313" key="2">
    <source>
        <dbReference type="Proteomes" id="UP001177670"/>
    </source>
</evidence>
<keyword evidence="2" id="KW-1185">Reference proteome</keyword>
<organism evidence="1 2">
    <name type="scientific">Melipona bicolor</name>
    <dbReference type="NCBI Taxonomy" id="60889"/>
    <lineage>
        <taxon>Eukaryota</taxon>
        <taxon>Metazoa</taxon>
        <taxon>Ecdysozoa</taxon>
        <taxon>Arthropoda</taxon>
        <taxon>Hexapoda</taxon>
        <taxon>Insecta</taxon>
        <taxon>Pterygota</taxon>
        <taxon>Neoptera</taxon>
        <taxon>Endopterygota</taxon>
        <taxon>Hymenoptera</taxon>
        <taxon>Apocrita</taxon>
        <taxon>Aculeata</taxon>
        <taxon>Apoidea</taxon>
        <taxon>Anthophila</taxon>
        <taxon>Apidae</taxon>
        <taxon>Melipona</taxon>
    </lineage>
</organism>
<evidence type="ECO:0000313" key="1">
    <source>
        <dbReference type="EMBL" id="KAK1135286.1"/>
    </source>
</evidence>
<name>A0AA40KWB1_9HYME</name>